<organism evidence="2 3">
    <name type="scientific">Microscilla marina ATCC 23134</name>
    <dbReference type="NCBI Taxonomy" id="313606"/>
    <lineage>
        <taxon>Bacteria</taxon>
        <taxon>Pseudomonadati</taxon>
        <taxon>Bacteroidota</taxon>
        <taxon>Cytophagia</taxon>
        <taxon>Cytophagales</taxon>
        <taxon>Microscillaceae</taxon>
        <taxon>Microscilla</taxon>
    </lineage>
</organism>
<keyword evidence="1" id="KW-0812">Transmembrane</keyword>
<keyword evidence="3" id="KW-1185">Reference proteome</keyword>
<comment type="caution">
    <text evidence="2">The sequence shown here is derived from an EMBL/GenBank/DDBJ whole genome shotgun (WGS) entry which is preliminary data.</text>
</comment>
<dbReference type="Proteomes" id="UP000004095">
    <property type="component" value="Unassembled WGS sequence"/>
</dbReference>
<keyword evidence="1" id="KW-1133">Transmembrane helix</keyword>
<name>A1ZIV7_MICM2</name>
<gene>
    <name evidence="2" type="ORF">M23134_00377</name>
</gene>
<evidence type="ECO:0000313" key="2">
    <source>
        <dbReference type="EMBL" id="EAY29493.1"/>
    </source>
</evidence>
<dbReference type="AlphaFoldDB" id="A1ZIV7"/>
<evidence type="ECO:0000256" key="1">
    <source>
        <dbReference type="SAM" id="Phobius"/>
    </source>
</evidence>
<keyword evidence="1" id="KW-0472">Membrane</keyword>
<protein>
    <submittedName>
        <fullName evidence="2">Uncharacterized protein</fullName>
    </submittedName>
</protein>
<feature type="transmembrane region" description="Helical" evidence="1">
    <location>
        <begin position="6"/>
        <end position="23"/>
    </location>
</feature>
<reference evidence="2 3" key="1">
    <citation type="submission" date="2007-01" db="EMBL/GenBank/DDBJ databases">
        <authorList>
            <person name="Haygood M."/>
            <person name="Podell S."/>
            <person name="Anderson C."/>
            <person name="Hopkinson B."/>
            <person name="Roe K."/>
            <person name="Barbeau K."/>
            <person name="Gaasterland T."/>
            <person name="Ferriera S."/>
            <person name="Johnson J."/>
            <person name="Kravitz S."/>
            <person name="Beeson K."/>
            <person name="Sutton G."/>
            <person name="Rogers Y.-H."/>
            <person name="Friedman R."/>
            <person name="Frazier M."/>
            <person name="Venter J.C."/>
        </authorList>
    </citation>
    <scope>NUCLEOTIDE SEQUENCE [LARGE SCALE GENOMIC DNA]</scope>
    <source>
        <strain evidence="2 3">ATCC 23134</strain>
    </source>
</reference>
<proteinExistence type="predicted"/>
<evidence type="ECO:0000313" key="3">
    <source>
        <dbReference type="Proteomes" id="UP000004095"/>
    </source>
</evidence>
<accession>A1ZIV7</accession>
<sequence>MYLWYLPKFFDIFCVFSGVLLGFSRKMVLFKKMEKDLVWFL</sequence>
<dbReference type="EMBL" id="AAWS01000010">
    <property type="protein sequence ID" value="EAY29493.1"/>
    <property type="molecule type" value="Genomic_DNA"/>
</dbReference>